<dbReference type="HOGENOM" id="CLU_020336_30_0_1"/>
<sequence length="302" mass="31988">MTKQWRANARVVGRIGGHEDEERSAAVSVVLAHGYGASQAVWDKLVPSLSLNHNLLLFDWNFTSTGAGAGDEAAADEVYTFGRFADELIAVMEESGVGDSGAVVVAHSMSAMAACIAAAKRPDLFAHIVLVCASPRYINSEVEGYVGGFEEKAIHAMLGAMESDFPAWVESFVPNAAGDASAVQHLLKSFLAMDPGVALNLAKMIFLGDQREVLDGVRTPCTIVQVKADFAAPPAVAEYMHHRIAATKAAVEIIDSVGHFPQLVAPEKLLDILDGVLRLREAAVEHDDAGAVEIDGGIDVAI</sequence>
<dbReference type="Gramene" id="LPERR05G23490.1">
    <property type="protein sequence ID" value="LPERR05G23490.1"/>
    <property type="gene ID" value="LPERR05G23490"/>
</dbReference>
<dbReference type="EnsemblPlants" id="LPERR05G23490.1">
    <property type="protein sequence ID" value="LPERR05G23490.1"/>
    <property type="gene ID" value="LPERR05G23490"/>
</dbReference>
<dbReference type="Gene3D" id="3.40.50.1820">
    <property type="entry name" value="alpha/beta hydrolase"/>
    <property type="match status" value="1"/>
</dbReference>
<reference evidence="3" key="3">
    <citation type="submission" date="2015-04" db="UniProtKB">
        <authorList>
            <consortium name="EnsemblPlants"/>
        </authorList>
    </citation>
    <scope>IDENTIFICATION</scope>
</reference>
<organism evidence="3 4">
    <name type="scientific">Leersia perrieri</name>
    <dbReference type="NCBI Taxonomy" id="77586"/>
    <lineage>
        <taxon>Eukaryota</taxon>
        <taxon>Viridiplantae</taxon>
        <taxon>Streptophyta</taxon>
        <taxon>Embryophyta</taxon>
        <taxon>Tracheophyta</taxon>
        <taxon>Spermatophyta</taxon>
        <taxon>Magnoliopsida</taxon>
        <taxon>Liliopsida</taxon>
        <taxon>Poales</taxon>
        <taxon>Poaceae</taxon>
        <taxon>BOP clade</taxon>
        <taxon>Oryzoideae</taxon>
        <taxon>Oryzeae</taxon>
        <taxon>Oryzinae</taxon>
        <taxon>Leersia</taxon>
    </lineage>
</organism>
<feature type="domain" description="AB hydrolase-1" evidence="2">
    <location>
        <begin position="29"/>
        <end position="270"/>
    </location>
</feature>
<accession>A0A0D9WKH1</accession>
<dbReference type="eggNOG" id="ENOG502QUXK">
    <property type="taxonomic scope" value="Eukaryota"/>
</dbReference>
<dbReference type="SUPFAM" id="SSF53474">
    <property type="entry name" value="alpha/beta-Hydrolases"/>
    <property type="match status" value="1"/>
</dbReference>
<evidence type="ECO:0000256" key="1">
    <source>
        <dbReference type="ARBA" id="ARBA00008645"/>
    </source>
</evidence>
<dbReference type="Pfam" id="PF12697">
    <property type="entry name" value="Abhydrolase_6"/>
    <property type="match status" value="1"/>
</dbReference>
<dbReference type="Proteomes" id="UP000032180">
    <property type="component" value="Chromosome 5"/>
</dbReference>
<comment type="similarity">
    <text evidence="1">Belongs to the AB hydrolase superfamily.</text>
</comment>
<evidence type="ECO:0000313" key="3">
    <source>
        <dbReference type="EnsemblPlants" id="LPERR05G23490.1"/>
    </source>
</evidence>
<dbReference type="STRING" id="77586.A0A0D9WKH1"/>
<evidence type="ECO:0000313" key="4">
    <source>
        <dbReference type="Proteomes" id="UP000032180"/>
    </source>
</evidence>
<dbReference type="PANTHER" id="PTHR43039">
    <property type="entry name" value="ESTERASE-RELATED"/>
    <property type="match status" value="1"/>
</dbReference>
<dbReference type="InterPro" id="IPR000073">
    <property type="entry name" value="AB_hydrolase_1"/>
</dbReference>
<name>A0A0D9WKH1_9ORYZ</name>
<dbReference type="InterPro" id="IPR029058">
    <property type="entry name" value="AB_hydrolase_fold"/>
</dbReference>
<dbReference type="AlphaFoldDB" id="A0A0D9WKH1"/>
<keyword evidence="4" id="KW-1185">Reference proteome</keyword>
<protein>
    <recommendedName>
        <fullName evidence="2">AB hydrolase-1 domain-containing protein</fullName>
    </recommendedName>
</protein>
<proteinExistence type="inferred from homology"/>
<reference evidence="4" key="2">
    <citation type="submission" date="2013-12" db="EMBL/GenBank/DDBJ databases">
        <authorList>
            <person name="Yu Y."/>
            <person name="Lee S."/>
            <person name="de Baynast K."/>
            <person name="Wissotski M."/>
            <person name="Liu L."/>
            <person name="Talag J."/>
            <person name="Goicoechea J."/>
            <person name="Angelova A."/>
            <person name="Jetty R."/>
            <person name="Kudrna D."/>
            <person name="Golser W."/>
            <person name="Rivera L."/>
            <person name="Zhang J."/>
            <person name="Wing R."/>
        </authorList>
    </citation>
    <scope>NUCLEOTIDE SEQUENCE</scope>
</reference>
<reference evidence="3 4" key="1">
    <citation type="submission" date="2012-08" db="EMBL/GenBank/DDBJ databases">
        <title>Oryza genome evolution.</title>
        <authorList>
            <person name="Wing R.A."/>
        </authorList>
    </citation>
    <scope>NUCLEOTIDE SEQUENCE</scope>
</reference>
<evidence type="ECO:0000259" key="2">
    <source>
        <dbReference type="Pfam" id="PF12697"/>
    </source>
</evidence>